<evidence type="ECO:0000313" key="5">
    <source>
        <dbReference type="Proteomes" id="UP000297452"/>
    </source>
</evidence>
<dbReference type="OrthoDB" id="3556833at2759"/>
<dbReference type="PANTHER" id="PTHR24198">
    <property type="entry name" value="ANKYRIN REPEAT AND PROTEIN KINASE DOMAIN-CONTAINING PROTEIN"/>
    <property type="match status" value="1"/>
</dbReference>
<dbReference type="InterPro" id="IPR002110">
    <property type="entry name" value="Ankyrin_rpt"/>
</dbReference>
<dbReference type="Proteomes" id="UP000297452">
    <property type="component" value="Unassembled WGS sequence"/>
</dbReference>
<proteinExistence type="predicted"/>
<dbReference type="PROSITE" id="PS50088">
    <property type="entry name" value="ANK_REPEAT"/>
    <property type="match status" value="3"/>
</dbReference>
<feature type="repeat" description="ANK" evidence="3">
    <location>
        <begin position="81"/>
        <end position="105"/>
    </location>
</feature>
<organism evidence="4 5">
    <name type="scientific">Botryotinia narcissicola</name>
    <dbReference type="NCBI Taxonomy" id="278944"/>
    <lineage>
        <taxon>Eukaryota</taxon>
        <taxon>Fungi</taxon>
        <taxon>Dikarya</taxon>
        <taxon>Ascomycota</taxon>
        <taxon>Pezizomycotina</taxon>
        <taxon>Leotiomycetes</taxon>
        <taxon>Helotiales</taxon>
        <taxon>Sclerotiniaceae</taxon>
        <taxon>Botryotinia</taxon>
    </lineage>
</organism>
<dbReference type="STRING" id="278944.A0A4Z1I077"/>
<evidence type="ECO:0000313" key="4">
    <source>
        <dbReference type="EMBL" id="TGO54978.1"/>
    </source>
</evidence>
<protein>
    <submittedName>
        <fullName evidence="4">Uncharacterized protein</fullName>
    </submittedName>
</protein>
<evidence type="ECO:0000256" key="1">
    <source>
        <dbReference type="ARBA" id="ARBA00022737"/>
    </source>
</evidence>
<dbReference type="Pfam" id="PF12796">
    <property type="entry name" value="Ank_2"/>
    <property type="match status" value="2"/>
</dbReference>
<accession>A0A4Z1I077</accession>
<dbReference type="PROSITE" id="PS50297">
    <property type="entry name" value="ANK_REP_REGION"/>
    <property type="match status" value="3"/>
</dbReference>
<feature type="repeat" description="ANK" evidence="3">
    <location>
        <begin position="111"/>
        <end position="135"/>
    </location>
</feature>
<dbReference type="Gene3D" id="1.25.40.20">
    <property type="entry name" value="Ankyrin repeat-containing domain"/>
    <property type="match status" value="2"/>
</dbReference>
<reference evidence="4 5" key="1">
    <citation type="submission" date="2017-12" db="EMBL/GenBank/DDBJ databases">
        <title>Comparative genomics of Botrytis spp.</title>
        <authorList>
            <person name="Valero-Jimenez C.A."/>
            <person name="Tapia P."/>
            <person name="Veloso J."/>
            <person name="Silva-Moreno E."/>
            <person name="Staats M."/>
            <person name="Valdes J.H."/>
            <person name="Van Kan J.A.L."/>
        </authorList>
    </citation>
    <scope>NUCLEOTIDE SEQUENCE [LARGE SCALE GENOMIC DNA]</scope>
    <source>
        <strain evidence="4 5">MUCL2120</strain>
    </source>
</reference>
<dbReference type="SMART" id="SM00248">
    <property type="entry name" value="ANK"/>
    <property type="match status" value="5"/>
</dbReference>
<feature type="repeat" description="ANK" evidence="3">
    <location>
        <begin position="170"/>
        <end position="202"/>
    </location>
</feature>
<evidence type="ECO:0000256" key="3">
    <source>
        <dbReference type="PROSITE-ProRule" id="PRU00023"/>
    </source>
</evidence>
<keyword evidence="5" id="KW-1185">Reference proteome</keyword>
<name>A0A4Z1I077_9HELO</name>
<keyword evidence="2 3" id="KW-0040">ANK repeat</keyword>
<comment type="caution">
    <text evidence="4">The sequence shown here is derived from an EMBL/GenBank/DDBJ whole genome shotgun (WGS) entry which is preliminary data.</text>
</comment>
<dbReference type="PANTHER" id="PTHR24198:SF165">
    <property type="entry name" value="ANKYRIN REPEAT-CONTAINING PROTEIN-RELATED"/>
    <property type="match status" value="1"/>
</dbReference>
<dbReference type="EMBL" id="PQXJ01000255">
    <property type="protein sequence ID" value="TGO54978.1"/>
    <property type="molecule type" value="Genomic_DNA"/>
</dbReference>
<keyword evidence="1" id="KW-0677">Repeat</keyword>
<evidence type="ECO:0000256" key="2">
    <source>
        <dbReference type="ARBA" id="ARBA00023043"/>
    </source>
</evidence>
<gene>
    <name evidence="4" type="ORF">BOTNAR_0255g00180</name>
</gene>
<dbReference type="InterPro" id="IPR036770">
    <property type="entry name" value="Ankyrin_rpt-contain_sf"/>
</dbReference>
<sequence>MVGSNEYISVAIEDAIIRRDHSTLKYLLQNGDSIEGACFCGCSPLLKAFVRSSSREIIHYLLDNGASLDGVVMCTERLPTAGLTPLHYAALFEDEEIMERILTLGKPTPQHKVHPLHVAAYNGHSGCVRLLLNYGLGNKCGIDMKSCVTSPRCFEEAQIVSSDDQIAEDIGGTALHYASFQGLLNTMKELLKAGANPSAQNRRGETPLYVAAEDGRY</sequence>
<dbReference type="AlphaFoldDB" id="A0A4Z1I077"/>
<dbReference type="SUPFAM" id="SSF48403">
    <property type="entry name" value="Ankyrin repeat"/>
    <property type="match status" value="1"/>
</dbReference>